<gene>
    <name evidence="1" type="ORF">GCM10022289_07790</name>
</gene>
<evidence type="ECO:0000313" key="1">
    <source>
        <dbReference type="EMBL" id="GAA4198680.1"/>
    </source>
</evidence>
<accession>A0ABP8B6C5</accession>
<evidence type="ECO:0000313" key="2">
    <source>
        <dbReference type="Proteomes" id="UP001501772"/>
    </source>
</evidence>
<proteinExistence type="predicted"/>
<dbReference type="Proteomes" id="UP001501772">
    <property type="component" value="Unassembled WGS sequence"/>
</dbReference>
<protein>
    <submittedName>
        <fullName evidence="1">Uncharacterized protein</fullName>
    </submittedName>
</protein>
<keyword evidence="2" id="KW-1185">Reference proteome</keyword>
<reference evidence="2" key="1">
    <citation type="journal article" date="2019" name="Int. J. Syst. Evol. Microbiol.">
        <title>The Global Catalogue of Microorganisms (GCM) 10K type strain sequencing project: providing services to taxonomists for standard genome sequencing and annotation.</title>
        <authorList>
            <consortium name="The Broad Institute Genomics Platform"/>
            <consortium name="The Broad Institute Genome Sequencing Center for Infectious Disease"/>
            <person name="Wu L."/>
            <person name="Ma J."/>
        </authorList>
    </citation>
    <scope>NUCLEOTIDE SEQUENCE [LARGE SCALE GENOMIC DNA]</scope>
    <source>
        <strain evidence="2">JCM 17626</strain>
    </source>
</reference>
<name>A0ABP8B6C5_9SPHI</name>
<organism evidence="1 2">
    <name type="scientific">Pedobacter jeongneungensis</name>
    <dbReference type="NCBI Taxonomy" id="947309"/>
    <lineage>
        <taxon>Bacteria</taxon>
        <taxon>Pseudomonadati</taxon>
        <taxon>Bacteroidota</taxon>
        <taxon>Sphingobacteriia</taxon>
        <taxon>Sphingobacteriales</taxon>
        <taxon>Sphingobacteriaceae</taxon>
        <taxon>Pedobacter</taxon>
    </lineage>
</organism>
<dbReference type="EMBL" id="BAABBY010000002">
    <property type="protein sequence ID" value="GAA4198680.1"/>
    <property type="molecule type" value="Genomic_DNA"/>
</dbReference>
<comment type="caution">
    <text evidence="1">The sequence shown here is derived from an EMBL/GenBank/DDBJ whole genome shotgun (WGS) entry which is preliminary data.</text>
</comment>
<sequence length="131" mass="15492">MAWLQALVAPIITLHQQWYNKRLDNLYKLAHNGQVCHLRAALNDTFDPDQRRIKIANGNKYQRRYIYTSGEQKQKYLGINYLMQVGDYADTGIDFRVVVPQDFDLVNNIYQLKAMIDFYKLAGKRYNIEKE</sequence>
<dbReference type="RefSeq" id="WP_344849656.1">
    <property type="nucleotide sequence ID" value="NZ_BAABBY010000002.1"/>
</dbReference>